<feature type="compositionally biased region" description="Acidic residues" evidence="1">
    <location>
        <begin position="395"/>
        <end position="408"/>
    </location>
</feature>
<evidence type="ECO:0000256" key="1">
    <source>
        <dbReference type="SAM" id="MobiDB-lite"/>
    </source>
</evidence>
<evidence type="ECO:0008006" key="4">
    <source>
        <dbReference type="Google" id="ProtNLM"/>
    </source>
</evidence>
<dbReference type="Proteomes" id="UP000054166">
    <property type="component" value="Unassembled WGS sequence"/>
</dbReference>
<organism evidence="2 3">
    <name type="scientific">Piloderma croceum (strain F 1598)</name>
    <dbReference type="NCBI Taxonomy" id="765440"/>
    <lineage>
        <taxon>Eukaryota</taxon>
        <taxon>Fungi</taxon>
        <taxon>Dikarya</taxon>
        <taxon>Basidiomycota</taxon>
        <taxon>Agaricomycotina</taxon>
        <taxon>Agaricomycetes</taxon>
        <taxon>Agaricomycetidae</taxon>
        <taxon>Atheliales</taxon>
        <taxon>Atheliaceae</taxon>
        <taxon>Piloderma</taxon>
    </lineage>
</organism>
<dbReference type="STRING" id="765440.A0A0C3FR07"/>
<gene>
    <name evidence="2" type="ORF">PILCRDRAFT_821004</name>
</gene>
<dbReference type="Gene3D" id="2.130.10.10">
    <property type="entry name" value="YVTN repeat-like/Quinoprotein amine dehydrogenase"/>
    <property type="match status" value="2"/>
</dbReference>
<evidence type="ECO:0000313" key="3">
    <source>
        <dbReference type="Proteomes" id="UP000054166"/>
    </source>
</evidence>
<proteinExistence type="predicted"/>
<dbReference type="InterPro" id="IPR036322">
    <property type="entry name" value="WD40_repeat_dom_sf"/>
</dbReference>
<dbReference type="FunCoup" id="A0A0C3FR07">
    <property type="interactions" value="515"/>
</dbReference>
<dbReference type="InterPro" id="IPR015943">
    <property type="entry name" value="WD40/YVTN_repeat-like_dom_sf"/>
</dbReference>
<dbReference type="AlphaFoldDB" id="A0A0C3FR07"/>
<evidence type="ECO:0000313" key="2">
    <source>
        <dbReference type="EMBL" id="KIM82104.1"/>
    </source>
</evidence>
<feature type="compositionally biased region" description="Basic and acidic residues" evidence="1">
    <location>
        <begin position="411"/>
        <end position="422"/>
    </location>
</feature>
<dbReference type="InParanoid" id="A0A0C3FR07"/>
<accession>A0A0C3FR07</accession>
<keyword evidence="3" id="KW-1185">Reference proteome</keyword>
<feature type="region of interest" description="Disordered" evidence="1">
    <location>
        <begin position="376"/>
        <end position="426"/>
    </location>
</feature>
<sequence>MLLSTFLPASSKCSENFVRLAKWCPDGSTALAQSENQTFHFLDLPPELQSISLSHISPITKTINSSFTRSFRQSSPILDFAWYPQATVQNPASFCFVASVRDTPVRLLDAGDGRLRASYKIVDHRERQVAPHSLAFNLTADKLYCGFESAIEIFDVNRPGDGTRLLTSPNKKSRDGMKGIISSLAFSPSTPTSFYAAGTLVPTISSIALYDASVDEVVMYLGLGNSERRKAGGGVTQLCFNPLKPHMLYASFRRCGSIYAWDLRGGSTDGQPLYKYHFAELDSGGRKMTNQRLRFDVDIGGRWLGIGNQNGDVSLFDLDHESVVEAETENDLGYGDSVQEIAPTFTFKAHEDAIGSVSFHPLHPLLLSVSGSRHFTVPSSKSRPSNSEFSSDSNSESEDADASDDCSVDEGFSREKSMDGVRRIPHGVRPYTLDSCIRMWGFGDSDGSDRDTCGS</sequence>
<dbReference type="EMBL" id="KN832996">
    <property type="protein sequence ID" value="KIM82104.1"/>
    <property type="molecule type" value="Genomic_DNA"/>
</dbReference>
<dbReference type="PANTHER" id="PTHR13211">
    <property type="entry name" value="TELOMERASE CAJAL BODY PROTEIN 1"/>
    <property type="match status" value="1"/>
</dbReference>
<dbReference type="SUPFAM" id="SSF50978">
    <property type="entry name" value="WD40 repeat-like"/>
    <property type="match status" value="1"/>
</dbReference>
<dbReference type="OrthoDB" id="239865at2759"/>
<name>A0A0C3FR07_PILCF</name>
<protein>
    <recommendedName>
        <fullName evidence="4">DUF2415 domain-containing protein</fullName>
    </recommendedName>
</protein>
<feature type="compositionally biased region" description="Low complexity" evidence="1">
    <location>
        <begin position="385"/>
        <end position="394"/>
    </location>
</feature>
<dbReference type="PANTHER" id="PTHR13211:SF0">
    <property type="entry name" value="TELOMERASE CAJAL BODY PROTEIN 1"/>
    <property type="match status" value="1"/>
</dbReference>
<reference evidence="3" key="2">
    <citation type="submission" date="2015-01" db="EMBL/GenBank/DDBJ databases">
        <title>Evolutionary Origins and Diversification of the Mycorrhizal Mutualists.</title>
        <authorList>
            <consortium name="DOE Joint Genome Institute"/>
            <consortium name="Mycorrhizal Genomics Consortium"/>
            <person name="Kohler A."/>
            <person name="Kuo A."/>
            <person name="Nagy L.G."/>
            <person name="Floudas D."/>
            <person name="Copeland A."/>
            <person name="Barry K.W."/>
            <person name="Cichocki N."/>
            <person name="Veneault-Fourrey C."/>
            <person name="LaButti K."/>
            <person name="Lindquist E.A."/>
            <person name="Lipzen A."/>
            <person name="Lundell T."/>
            <person name="Morin E."/>
            <person name="Murat C."/>
            <person name="Riley R."/>
            <person name="Ohm R."/>
            <person name="Sun H."/>
            <person name="Tunlid A."/>
            <person name="Henrissat B."/>
            <person name="Grigoriev I.V."/>
            <person name="Hibbett D.S."/>
            <person name="Martin F."/>
        </authorList>
    </citation>
    <scope>NUCLEOTIDE SEQUENCE [LARGE SCALE GENOMIC DNA]</scope>
    <source>
        <strain evidence="3">F 1598</strain>
    </source>
</reference>
<dbReference type="InterPro" id="IPR051150">
    <property type="entry name" value="SWT21/TCAB1_mRNA_Telomere"/>
</dbReference>
<reference evidence="2 3" key="1">
    <citation type="submission" date="2014-04" db="EMBL/GenBank/DDBJ databases">
        <authorList>
            <consortium name="DOE Joint Genome Institute"/>
            <person name="Kuo A."/>
            <person name="Tarkka M."/>
            <person name="Buscot F."/>
            <person name="Kohler A."/>
            <person name="Nagy L.G."/>
            <person name="Floudas D."/>
            <person name="Copeland A."/>
            <person name="Barry K.W."/>
            <person name="Cichocki N."/>
            <person name="Veneault-Fourrey C."/>
            <person name="LaButti K."/>
            <person name="Lindquist E.A."/>
            <person name="Lipzen A."/>
            <person name="Lundell T."/>
            <person name="Morin E."/>
            <person name="Murat C."/>
            <person name="Sun H."/>
            <person name="Tunlid A."/>
            <person name="Henrissat B."/>
            <person name="Grigoriev I.V."/>
            <person name="Hibbett D.S."/>
            <person name="Martin F."/>
            <person name="Nordberg H.P."/>
            <person name="Cantor M.N."/>
            <person name="Hua S.X."/>
        </authorList>
    </citation>
    <scope>NUCLEOTIDE SEQUENCE [LARGE SCALE GENOMIC DNA]</scope>
    <source>
        <strain evidence="2 3">F 1598</strain>
    </source>
</reference>
<dbReference type="HOGENOM" id="CLU_022731_3_1_1"/>